<dbReference type="InterPro" id="IPR039426">
    <property type="entry name" value="TonB-dep_rcpt-like"/>
</dbReference>
<dbReference type="GO" id="GO:0015891">
    <property type="term" value="P:siderophore transport"/>
    <property type="evidence" value="ECO:0007669"/>
    <property type="project" value="InterPro"/>
</dbReference>
<feature type="domain" description="TonB-dependent receptor-like beta-barrel" evidence="14">
    <location>
        <begin position="260"/>
        <end position="699"/>
    </location>
</feature>
<feature type="domain" description="TonB-dependent receptor plug" evidence="15">
    <location>
        <begin position="82"/>
        <end position="177"/>
    </location>
</feature>
<dbReference type="InterPro" id="IPR012910">
    <property type="entry name" value="Plug_dom"/>
</dbReference>
<dbReference type="SUPFAM" id="SSF56935">
    <property type="entry name" value="Porins"/>
    <property type="match status" value="1"/>
</dbReference>
<dbReference type="GO" id="GO:0015344">
    <property type="term" value="F:siderophore uptake transmembrane transporter activity"/>
    <property type="evidence" value="ECO:0007669"/>
    <property type="project" value="TreeGrafter"/>
</dbReference>
<evidence type="ECO:0000256" key="1">
    <source>
        <dbReference type="ARBA" id="ARBA00004571"/>
    </source>
</evidence>
<dbReference type="Proteomes" id="UP000271227">
    <property type="component" value="Unassembled WGS sequence"/>
</dbReference>
<evidence type="ECO:0000256" key="6">
    <source>
        <dbReference type="ARBA" id="ARBA00023077"/>
    </source>
</evidence>
<evidence type="ECO:0000256" key="5">
    <source>
        <dbReference type="ARBA" id="ARBA00022692"/>
    </source>
</evidence>
<dbReference type="GO" id="GO:0038023">
    <property type="term" value="F:signaling receptor activity"/>
    <property type="evidence" value="ECO:0007669"/>
    <property type="project" value="InterPro"/>
</dbReference>
<feature type="signal peptide" evidence="13">
    <location>
        <begin position="1"/>
        <end position="32"/>
    </location>
</feature>
<dbReference type="PANTHER" id="PTHR32552:SF82">
    <property type="entry name" value="FCUA PROTEIN"/>
    <property type="match status" value="1"/>
</dbReference>
<reference evidence="16 17" key="1">
    <citation type="submission" date="2018-10" db="EMBL/GenBank/DDBJ databases">
        <title>Genomic Encyclopedia of Archaeal and Bacterial Type Strains, Phase II (KMG-II): from individual species to whole genera.</title>
        <authorList>
            <person name="Goeker M."/>
        </authorList>
    </citation>
    <scope>NUCLEOTIDE SEQUENCE [LARGE SCALE GENOMIC DNA]</scope>
    <source>
        <strain evidence="16 17">DSM 25217</strain>
    </source>
</reference>
<dbReference type="InterPro" id="IPR037066">
    <property type="entry name" value="Plug_dom_sf"/>
</dbReference>
<dbReference type="InterPro" id="IPR010105">
    <property type="entry name" value="TonB_sidphr_rcpt"/>
</dbReference>
<dbReference type="InterPro" id="IPR036942">
    <property type="entry name" value="Beta-barrel_TonB_sf"/>
</dbReference>
<dbReference type="OrthoDB" id="9760333at2"/>
<evidence type="ECO:0000256" key="7">
    <source>
        <dbReference type="ARBA" id="ARBA00023136"/>
    </source>
</evidence>
<dbReference type="Pfam" id="PF07715">
    <property type="entry name" value="Plug"/>
    <property type="match status" value="1"/>
</dbReference>
<keyword evidence="4 10" id="KW-1134">Transmembrane beta strand</keyword>
<organism evidence="16 17">
    <name type="scientific">Eilatimonas milleporae</name>
    <dbReference type="NCBI Taxonomy" id="911205"/>
    <lineage>
        <taxon>Bacteria</taxon>
        <taxon>Pseudomonadati</taxon>
        <taxon>Pseudomonadota</taxon>
        <taxon>Alphaproteobacteria</taxon>
        <taxon>Kordiimonadales</taxon>
        <taxon>Kordiimonadaceae</taxon>
        <taxon>Eilatimonas</taxon>
    </lineage>
</organism>
<protein>
    <submittedName>
        <fullName evidence="16">Iron complex outermembrane receptor protein</fullName>
    </submittedName>
</protein>
<dbReference type="AlphaFoldDB" id="A0A3M0CK66"/>
<evidence type="ECO:0000256" key="12">
    <source>
        <dbReference type="SAM" id="MobiDB-lite"/>
    </source>
</evidence>
<dbReference type="PROSITE" id="PS52016">
    <property type="entry name" value="TONB_DEPENDENT_REC_3"/>
    <property type="match status" value="1"/>
</dbReference>
<keyword evidence="17" id="KW-1185">Reference proteome</keyword>
<evidence type="ECO:0000256" key="2">
    <source>
        <dbReference type="ARBA" id="ARBA00009810"/>
    </source>
</evidence>
<dbReference type="Gene3D" id="2.170.130.10">
    <property type="entry name" value="TonB-dependent receptor, plug domain"/>
    <property type="match status" value="1"/>
</dbReference>
<comment type="subcellular location">
    <subcellularLocation>
        <location evidence="1 10">Cell outer membrane</location>
        <topology evidence="1 10">Multi-pass membrane protein</topology>
    </subcellularLocation>
</comment>
<keyword evidence="5 10" id="KW-0812">Transmembrane</keyword>
<dbReference type="CDD" id="cd01347">
    <property type="entry name" value="ligand_gated_channel"/>
    <property type="match status" value="1"/>
</dbReference>
<sequence>MKTFFKNGTALGGYTVLSFCVLTGVVPAVSLAQDNTQAADTDVEEIVVYGQASQVDLTEDYAGGQVARGGRAGLLGNLDFLDAPFSGTAFTQDIVQAQHAESIGDVLLNDPVVRVTNGFGNFQEVYIIRGFPVFSDDITLNGVYGILPRQFVAAELMERVEVFRGANAFINGAAPGGSGSGGTVNLVSKRAPEEGLRRLSAGYENAGQFYAAADLAQRFGAFKEWGVRLNAVYRDGETAVDDQGRELTAFSVGTDYAGERFRFSADLGYQDNRINNPRPQVTPLGEAPEAPDADLNYAQPGTFTDEEQLFGVIRAEFDVSDAVTLWAAAGGRSGEEANVLANPNASPDGATTAFRFDNTREDRILSADIGARAEFTTGSIGHNVVVSASIIDTESRNAFALSDFLNPFASDLFNPTPLADLPPADFFTGGLLDDPLTTEEVTNRSVAIADTVSLFDKRVLLTGGLRYQVIETRAFDFNTGDDLSGYDEDAVTPVAGLVIRATDRVSLYANYAEGLQPGAIAPATSGGVAILNAGEVLDPFRGEQFEVGVKADFGTLGATLSLFSVTRQNAIVVDRVFQASGEQRNQGVEFSFFGEPVDGFRLIGGVSYIDAEFRATQDDVNEGNTPIGVPEIQTNLNAEWDVPFLPGLTVDGRVIYTGEQFINEANTLEIDDWARLDIGLRYRAVVADVPIVLRARLDNVTDTAFWATSGGFPGANYLIQGAPRTVSLRVSADF</sequence>
<evidence type="ECO:0000256" key="11">
    <source>
        <dbReference type="RuleBase" id="RU003357"/>
    </source>
</evidence>
<keyword evidence="3 10" id="KW-0813">Transport</keyword>
<accession>A0A3M0CK66</accession>
<keyword evidence="9 10" id="KW-0998">Cell outer membrane</keyword>
<evidence type="ECO:0000313" key="16">
    <source>
        <dbReference type="EMBL" id="RMB08750.1"/>
    </source>
</evidence>
<feature type="region of interest" description="Disordered" evidence="12">
    <location>
        <begin position="272"/>
        <end position="292"/>
    </location>
</feature>
<keyword evidence="7 10" id="KW-0472">Membrane</keyword>
<dbReference type="GO" id="GO:0009279">
    <property type="term" value="C:cell outer membrane"/>
    <property type="evidence" value="ECO:0007669"/>
    <property type="project" value="UniProtKB-SubCell"/>
</dbReference>
<name>A0A3M0CK66_9PROT</name>
<dbReference type="Pfam" id="PF00593">
    <property type="entry name" value="TonB_dep_Rec_b-barrel"/>
    <property type="match status" value="1"/>
</dbReference>
<dbReference type="PANTHER" id="PTHR32552">
    <property type="entry name" value="FERRICHROME IRON RECEPTOR-RELATED"/>
    <property type="match status" value="1"/>
</dbReference>
<comment type="caution">
    <text evidence="16">The sequence shown here is derived from an EMBL/GenBank/DDBJ whole genome shotgun (WGS) entry which is preliminary data.</text>
</comment>
<dbReference type="InterPro" id="IPR000531">
    <property type="entry name" value="Beta-barrel_TonB"/>
</dbReference>
<proteinExistence type="inferred from homology"/>
<gene>
    <name evidence="16" type="ORF">BXY39_1390</name>
</gene>
<dbReference type="RefSeq" id="WP_121938086.1">
    <property type="nucleotide sequence ID" value="NZ_REFR01000010.1"/>
</dbReference>
<keyword evidence="6 11" id="KW-0798">TonB box</keyword>
<feature type="chain" id="PRO_5018102753" evidence="13">
    <location>
        <begin position="33"/>
        <end position="734"/>
    </location>
</feature>
<comment type="similarity">
    <text evidence="2 10 11">Belongs to the TonB-dependent receptor family.</text>
</comment>
<dbReference type="Gene3D" id="2.40.170.20">
    <property type="entry name" value="TonB-dependent receptor, beta-barrel domain"/>
    <property type="match status" value="1"/>
</dbReference>
<evidence type="ECO:0000256" key="4">
    <source>
        <dbReference type="ARBA" id="ARBA00022452"/>
    </source>
</evidence>
<evidence type="ECO:0000313" key="17">
    <source>
        <dbReference type="Proteomes" id="UP000271227"/>
    </source>
</evidence>
<evidence type="ECO:0000256" key="13">
    <source>
        <dbReference type="SAM" id="SignalP"/>
    </source>
</evidence>
<evidence type="ECO:0000256" key="8">
    <source>
        <dbReference type="ARBA" id="ARBA00023170"/>
    </source>
</evidence>
<evidence type="ECO:0000256" key="10">
    <source>
        <dbReference type="PROSITE-ProRule" id="PRU01360"/>
    </source>
</evidence>
<dbReference type="InParanoid" id="A0A3M0CK66"/>
<evidence type="ECO:0000256" key="9">
    <source>
        <dbReference type="ARBA" id="ARBA00023237"/>
    </source>
</evidence>
<dbReference type="NCBIfam" id="TIGR01783">
    <property type="entry name" value="TonB-siderophor"/>
    <property type="match status" value="1"/>
</dbReference>
<keyword evidence="8 16" id="KW-0675">Receptor</keyword>
<keyword evidence="13" id="KW-0732">Signal</keyword>
<dbReference type="EMBL" id="REFR01000010">
    <property type="protein sequence ID" value="RMB08750.1"/>
    <property type="molecule type" value="Genomic_DNA"/>
</dbReference>
<evidence type="ECO:0000259" key="14">
    <source>
        <dbReference type="Pfam" id="PF00593"/>
    </source>
</evidence>
<evidence type="ECO:0000259" key="15">
    <source>
        <dbReference type="Pfam" id="PF07715"/>
    </source>
</evidence>
<evidence type="ECO:0000256" key="3">
    <source>
        <dbReference type="ARBA" id="ARBA00022448"/>
    </source>
</evidence>